<evidence type="ECO:0000313" key="7">
    <source>
        <dbReference type="Proteomes" id="UP000652760"/>
    </source>
</evidence>
<dbReference type="PANTHER" id="PTHR30537">
    <property type="entry name" value="HTH-TYPE TRANSCRIPTIONAL REGULATOR"/>
    <property type="match status" value="1"/>
</dbReference>
<keyword evidence="7" id="KW-1185">Reference proteome</keyword>
<dbReference type="InterPro" id="IPR036390">
    <property type="entry name" value="WH_DNA-bd_sf"/>
</dbReference>
<comment type="similarity">
    <text evidence="1">Belongs to the LysR transcriptional regulatory family.</text>
</comment>
<dbReference type="SUPFAM" id="SSF53850">
    <property type="entry name" value="Periplasmic binding protein-like II"/>
    <property type="match status" value="1"/>
</dbReference>
<evidence type="ECO:0000256" key="4">
    <source>
        <dbReference type="ARBA" id="ARBA00023163"/>
    </source>
</evidence>
<keyword evidence="2" id="KW-0805">Transcription regulation</keyword>
<dbReference type="InterPro" id="IPR005119">
    <property type="entry name" value="LysR_subst-bd"/>
</dbReference>
<comment type="caution">
    <text evidence="6">The sequence shown here is derived from an EMBL/GenBank/DDBJ whole genome shotgun (WGS) entry which is preliminary data.</text>
</comment>
<dbReference type="PROSITE" id="PS50931">
    <property type="entry name" value="HTH_LYSR"/>
    <property type="match status" value="1"/>
</dbReference>
<accession>A0ABS1FB20</accession>
<keyword evidence="3" id="KW-0238">DNA-binding</keyword>
<dbReference type="SUPFAM" id="SSF46785">
    <property type="entry name" value="Winged helix' DNA-binding domain"/>
    <property type="match status" value="1"/>
</dbReference>
<dbReference type="Pfam" id="PF00126">
    <property type="entry name" value="HTH_1"/>
    <property type="match status" value="1"/>
</dbReference>
<evidence type="ECO:0000259" key="5">
    <source>
        <dbReference type="PROSITE" id="PS50931"/>
    </source>
</evidence>
<name>A0ABS1FB20_9PROT</name>
<dbReference type="Pfam" id="PF03466">
    <property type="entry name" value="LysR_substrate"/>
    <property type="match status" value="1"/>
</dbReference>
<dbReference type="Proteomes" id="UP000652760">
    <property type="component" value="Unassembled WGS sequence"/>
</dbReference>
<keyword evidence="4" id="KW-0804">Transcription</keyword>
<protein>
    <submittedName>
        <fullName evidence="6">LysR family transcriptional regulator</fullName>
    </submittedName>
</protein>
<evidence type="ECO:0000256" key="3">
    <source>
        <dbReference type="ARBA" id="ARBA00023125"/>
    </source>
</evidence>
<dbReference type="InterPro" id="IPR036388">
    <property type="entry name" value="WH-like_DNA-bd_sf"/>
</dbReference>
<reference evidence="7" key="1">
    <citation type="submission" date="2021-01" db="EMBL/GenBank/DDBJ databases">
        <title>Genome public.</title>
        <authorList>
            <person name="Liu C."/>
            <person name="Sun Q."/>
        </authorList>
    </citation>
    <scope>NUCLEOTIDE SEQUENCE [LARGE SCALE GENOMIC DNA]</scope>
    <source>
        <strain evidence="7">YIM B02556</strain>
    </source>
</reference>
<organism evidence="6 7">
    <name type="scientific">Azospirillum endophyticum</name>
    <dbReference type="NCBI Taxonomy" id="2800326"/>
    <lineage>
        <taxon>Bacteria</taxon>
        <taxon>Pseudomonadati</taxon>
        <taxon>Pseudomonadota</taxon>
        <taxon>Alphaproteobacteria</taxon>
        <taxon>Rhodospirillales</taxon>
        <taxon>Azospirillaceae</taxon>
        <taxon>Azospirillum</taxon>
    </lineage>
</organism>
<proteinExistence type="inferred from homology"/>
<dbReference type="CDD" id="cd08422">
    <property type="entry name" value="PBP2_CrgA_like"/>
    <property type="match status" value="1"/>
</dbReference>
<gene>
    <name evidence="6" type="ORF">JHL17_24780</name>
</gene>
<dbReference type="EMBL" id="JAENHM010000066">
    <property type="protein sequence ID" value="MBK1840624.1"/>
    <property type="molecule type" value="Genomic_DNA"/>
</dbReference>
<sequence>MDKLDAMRMFVRVVESGSFSQAARDLNVSQPTVSKQLAALEARLGTQLLARNSRTLAVTPAGQDYYEATVLILQDLDAAEERILDGQSAPSGLVRVSLSPAFGRMFVIPRLADFRDRFPDVAIEMEVSGRHVDLIEEGVDVAIRIGRLSDSALVARRIGDMRMITLASAGYLARHGTPQTLDELHTHQRISYVHQGDIVGWGFNLDGRQVTVDGKGAFRTNDAEHVRGAVLAGLGIAHHASWLFTDVLASGEVVRLLDRYAPPPFPINAVTVAGRRMPSRVRQFIDFLAAVCAGEPELRMGDF</sequence>
<evidence type="ECO:0000256" key="1">
    <source>
        <dbReference type="ARBA" id="ARBA00009437"/>
    </source>
</evidence>
<dbReference type="Gene3D" id="1.10.10.10">
    <property type="entry name" value="Winged helix-like DNA-binding domain superfamily/Winged helix DNA-binding domain"/>
    <property type="match status" value="1"/>
</dbReference>
<dbReference type="PRINTS" id="PR00039">
    <property type="entry name" value="HTHLYSR"/>
</dbReference>
<dbReference type="InterPro" id="IPR000847">
    <property type="entry name" value="LysR_HTH_N"/>
</dbReference>
<dbReference type="Gene3D" id="3.40.190.290">
    <property type="match status" value="1"/>
</dbReference>
<feature type="domain" description="HTH lysR-type" evidence="5">
    <location>
        <begin position="1"/>
        <end position="59"/>
    </location>
</feature>
<evidence type="ECO:0000313" key="6">
    <source>
        <dbReference type="EMBL" id="MBK1840624.1"/>
    </source>
</evidence>
<dbReference type="RefSeq" id="WP_200197294.1">
    <property type="nucleotide sequence ID" value="NZ_JAENHM010000066.1"/>
</dbReference>
<evidence type="ECO:0000256" key="2">
    <source>
        <dbReference type="ARBA" id="ARBA00023015"/>
    </source>
</evidence>
<dbReference type="PANTHER" id="PTHR30537:SF5">
    <property type="entry name" value="HTH-TYPE TRANSCRIPTIONAL ACTIVATOR TTDR-RELATED"/>
    <property type="match status" value="1"/>
</dbReference>
<dbReference type="InterPro" id="IPR058163">
    <property type="entry name" value="LysR-type_TF_proteobact-type"/>
</dbReference>